<evidence type="ECO:0000256" key="6">
    <source>
        <dbReference type="ARBA" id="ARBA00023163"/>
    </source>
</evidence>
<dbReference type="AlphaFoldDB" id="A0A918MMV3"/>
<comment type="subcellular location">
    <subcellularLocation>
        <location evidence="7">Cytoplasm</location>
        <location evidence="7">Nucleoid</location>
    </subcellularLocation>
</comment>
<accession>A0A918MMV3</accession>
<dbReference type="SUPFAM" id="SSF89447">
    <property type="entry name" value="AbrB/MazE/MraZ-like"/>
    <property type="match status" value="1"/>
</dbReference>
<proteinExistence type="inferred from homology"/>
<dbReference type="GO" id="GO:0003700">
    <property type="term" value="F:DNA-binding transcription factor activity"/>
    <property type="evidence" value="ECO:0007669"/>
    <property type="project" value="UniProtKB-UniRule"/>
</dbReference>
<comment type="subunit">
    <text evidence="7">Forms oligomers.</text>
</comment>
<evidence type="ECO:0000256" key="1">
    <source>
        <dbReference type="ARBA" id="ARBA00013860"/>
    </source>
</evidence>
<feature type="domain" description="SpoVT-AbrB" evidence="8">
    <location>
        <begin position="92"/>
        <end position="142"/>
    </location>
</feature>
<evidence type="ECO:0000256" key="7">
    <source>
        <dbReference type="HAMAP-Rule" id="MF_01008"/>
    </source>
</evidence>
<dbReference type="PANTHER" id="PTHR34701:SF1">
    <property type="entry name" value="TRANSCRIPTIONAL REGULATOR MRAZ"/>
    <property type="match status" value="1"/>
</dbReference>
<keyword evidence="4 7" id="KW-0805">Transcription regulation</keyword>
<keyword evidence="5 7" id="KW-0238">DNA-binding</keyword>
<evidence type="ECO:0000313" key="10">
    <source>
        <dbReference type="Proteomes" id="UP000628984"/>
    </source>
</evidence>
<protein>
    <recommendedName>
        <fullName evidence="1 7">Transcriptional regulator MraZ</fullName>
    </recommendedName>
</protein>
<dbReference type="InterPro" id="IPR007159">
    <property type="entry name" value="SpoVT-AbrB_dom"/>
</dbReference>
<evidence type="ECO:0000256" key="2">
    <source>
        <dbReference type="ARBA" id="ARBA00022490"/>
    </source>
</evidence>
<evidence type="ECO:0000313" key="9">
    <source>
        <dbReference type="EMBL" id="GGW37561.1"/>
    </source>
</evidence>
<dbReference type="GO" id="GO:0005737">
    <property type="term" value="C:cytoplasm"/>
    <property type="evidence" value="ECO:0007669"/>
    <property type="project" value="UniProtKB-UniRule"/>
</dbReference>
<dbReference type="GO" id="GO:2000143">
    <property type="term" value="P:negative regulation of DNA-templated transcription initiation"/>
    <property type="evidence" value="ECO:0007669"/>
    <property type="project" value="TreeGrafter"/>
</dbReference>
<evidence type="ECO:0000256" key="4">
    <source>
        <dbReference type="ARBA" id="ARBA00023015"/>
    </source>
</evidence>
<dbReference type="InterPro" id="IPR038619">
    <property type="entry name" value="MraZ_sf"/>
</dbReference>
<dbReference type="Pfam" id="PF02381">
    <property type="entry name" value="MraZ"/>
    <property type="match status" value="1"/>
</dbReference>
<dbReference type="Gene3D" id="3.40.1550.20">
    <property type="entry name" value="Transcriptional regulator MraZ domain"/>
    <property type="match status" value="1"/>
</dbReference>
<gene>
    <name evidence="7 9" type="primary">mraZ</name>
    <name evidence="9" type="ORF">GCM10011452_27500</name>
</gene>
<dbReference type="CDD" id="cd16320">
    <property type="entry name" value="MraZ_N"/>
    <property type="match status" value="1"/>
</dbReference>
<comment type="similarity">
    <text evidence="7">Belongs to the MraZ family.</text>
</comment>
<reference evidence="9" key="2">
    <citation type="submission" date="2020-09" db="EMBL/GenBank/DDBJ databases">
        <authorList>
            <person name="Sun Q."/>
            <person name="Kim S."/>
        </authorList>
    </citation>
    <scope>NUCLEOTIDE SEQUENCE</scope>
    <source>
        <strain evidence="9">KCTC 23714</strain>
    </source>
</reference>
<keyword evidence="10" id="KW-1185">Reference proteome</keyword>
<dbReference type="InterPro" id="IPR037914">
    <property type="entry name" value="SpoVT-AbrB_sf"/>
</dbReference>
<dbReference type="Proteomes" id="UP000628984">
    <property type="component" value="Unassembled WGS sequence"/>
</dbReference>
<feature type="domain" description="SpoVT-AbrB" evidence="8">
    <location>
        <begin position="8"/>
        <end position="51"/>
    </location>
</feature>
<evidence type="ECO:0000256" key="3">
    <source>
        <dbReference type="ARBA" id="ARBA00022737"/>
    </source>
</evidence>
<name>A0A918MMV3_9RHOB</name>
<dbReference type="GO" id="GO:0009295">
    <property type="term" value="C:nucleoid"/>
    <property type="evidence" value="ECO:0007669"/>
    <property type="project" value="UniProtKB-SubCell"/>
</dbReference>
<dbReference type="PANTHER" id="PTHR34701">
    <property type="entry name" value="TRANSCRIPTIONAL REGULATOR MRAZ"/>
    <property type="match status" value="1"/>
</dbReference>
<keyword evidence="3" id="KW-0677">Repeat</keyword>
<evidence type="ECO:0000259" key="8">
    <source>
        <dbReference type="PROSITE" id="PS51740"/>
    </source>
</evidence>
<dbReference type="InterPro" id="IPR003444">
    <property type="entry name" value="MraZ"/>
</dbReference>
<reference evidence="9" key="1">
    <citation type="journal article" date="2014" name="Int. J. Syst. Evol. Microbiol.">
        <title>Complete genome sequence of Corynebacterium casei LMG S-19264T (=DSM 44701T), isolated from a smear-ripened cheese.</title>
        <authorList>
            <consortium name="US DOE Joint Genome Institute (JGI-PGF)"/>
            <person name="Walter F."/>
            <person name="Albersmeier A."/>
            <person name="Kalinowski J."/>
            <person name="Ruckert C."/>
        </authorList>
    </citation>
    <scope>NUCLEOTIDE SEQUENCE</scope>
    <source>
        <strain evidence="9">KCTC 23714</strain>
    </source>
</reference>
<dbReference type="InterPro" id="IPR020603">
    <property type="entry name" value="MraZ_dom"/>
</dbReference>
<dbReference type="PROSITE" id="PS51740">
    <property type="entry name" value="SPOVT_ABRB"/>
    <property type="match status" value="2"/>
</dbReference>
<comment type="caution">
    <text evidence="9">The sequence shown here is derived from an EMBL/GenBank/DDBJ whole genome shotgun (WGS) entry which is preliminary data.</text>
</comment>
<dbReference type="EMBL" id="BMYQ01000009">
    <property type="protein sequence ID" value="GGW37561.1"/>
    <property type="molecule type" value="Genomic_DNA"/>
</dbReference>
<keyword evidence="6 7" id="KW-0804">Transcription</keyword>
<dbReference type="NCBIfam" id="NF001476">
    <property type="entry name" value="PRK00326.2-2"/>
    <property type="match status" value="1"/>
</dbReference>
<organism evidence="9 10">
    <name type="scientific">Gemmobacter lanyuensis</name>
    <dbReference type="NCBI Taxonomy" id="1054497"/>
    <lineage>
        <taxon>Bacteria</taxon>
        <taxon>Pseudomonadati</taxon>
        <taxon>Pseudomonadota</taxon>
        <taxon>Alphaproteobacteria</taxon>
        <taxon>Rhodobacterales</taxon>
        <taxon>Paracoccaceae</taxon>
        <taxon>Gemmobacter</taxon>
    </lineage>
</organism>
<sequence length="173" mass="19286">MSEAFRGEFNQKVDGKARVSIPASFRRVLEAGDPAFDGSRPKFVMVYGGGAARQFVECYTIAEMKRLEARIRRLPAGSPQRKALERNYITLSQLVEVDDDGRIVLPPKVRERVGLDSDALKDGAEATFAGTLDTFQIWRREDYDAEMAAQEEIALDLPDGADLLSLLPHDPEE</sequence>
<dbReference type="GO" id="GO:0000976">
    <property type="term" value="F:transcription cis-regulatory region binding"/>
    <property type="evidence" value="ECO:0007669"/>
    <property type="project" value="TreeGrafter"/>
</dbReference>
<dbReference type="RefSeq" id="WP_189634460.1">
    <property type="nucleotide sequence ID" value="NZ_BMYQ01000009.1"/>
</dbReference>
<dbReference type="HAMAP" id="MF_01008">
    <property type="entry name" value="MraZ"/>
    <property type="match status" value="1"/>
</dbReference>
<keyword evidence="2 7" id="KW-0963">Cytoplasm</keyword>
<dbReference type="InterPro" id="IPR035642">
    <property type="entry name" value="MraZ_N"/>
</dbReference>
<evidence type="ECO:0000256" key="5">
    <source>
        <dbReference type="ARBA" id="ARBA00023125"/>
    </source>
</evidence>